<dbReference type="EMBL" id="MU001799">
    <property type="protein sequence ID" value="KAF2797741.1"/>
    <property type="molecule type" value="Genomic_DNA"/>
</dbReference>
<proteinExistence type="predicted"/>
<gene>
    <name evidence="1" type="ORF">K505DRAFT_132379</name>
</gene>
<evidence type="ECO:0000313" key="1">
    <source>
        <dbReference type="EMBL" id="KAF2797741.1"/>
    </source>
</evidence>
<dbReference type="Proteomes" id="UP000799757">
    <property type="component" value="Unassembled WGS sequence"/>
</dbReference>
<organism evidence="1 2">
    <name type="scientific">Melanomma pulvis-pyrius CBS 109.77</name>
    <dbReference type="NCBI Taxonomy" id="1314802"/>
    <lineage>
        <taxon>Eukaryota</taxon>
        <taxon>Fungi</taxon>
        <taxon>Dikarya</taxon>
        <taxon>Ascomycota</taxon>
        <taxon>Pezizomycotina</taxon>
        <taxon>Dothideomycetes</taxon>
        <taxon>Pleosporomycetidae</taxon>
        <taxon>Pleosporales</taxon>
        <taxon>Melanommataceae</taxon>
        <taxon>Melanomma</taxon>
    </lineage>
</organism>
<sequence length="109" mass="12318">MAAVFSPAHTSTTRHTPTVFGRRSSFLWRPFAVSGNSWKRLRHCTRSSVTSLRRRRRLTKMAPMLGAGHSKSQCHFTNPAILFVPTCFLHYRIGIAGLNFARFKQLAAS</sequence>
<evidence type="ECO:0000313" key="2">
    <source>
        <dbReference type="Proteomes" id="UP000799757"/>
    </source>
</evidence>
<protein>
    <submittedName>
        <fullName evidence="1">Uncharacterized protein</fullName>
    </submittedName>
</protein>
<reference evidence="1" key="1">
    <citation type="journal article" date="2020" name="Stud. Mycol.">
        <title>101 Dothideomycetes genomes: a test case for predicting lifestyles and emergence of pathogens.</title>
        <authorList>
            <person name="Haridas S."/>
            <person name="Albert R."/>
            <person name="Binder M."/>
            <person name="Bloem J."/>
            <person name="Labutti K."/>
            <person name="Salamov A."/>
            <person name="Andreopoulos B."/>
            <person name="Baker S."/>
            <person name="Barry K."/>
            <person name="Bills G."/>
            <person name="Bluhm B."/>
            <person name="Cannon C."/>
            <person name="Castanera R."/>
            <person name="Culley D."/>
            <person name="Daum C."/>
            <person name="Ezra D."/>
            <person name="Gonzalez J."/>
            <person name="Henrissat B."/>
            <person name="Kuo A."/>
            <person name="Liang C."/>
            <person name="Lipzen A."/>
            <person name="Lutzoni F."/>
            <person name="Magnuson J."/>
            <person name="Mondo S."/>
            <person name="Nolan M."/>
            <person name="Ohm R."/>
            <person name="Pangilinan J."/>
            <person name="Park H.-J."/>
            <person name="Ramirez L."/>
            <person name="Alfaro M."/>
            <person name="Sun H."/>
            <person name="Tritt A."/>
            <person name="Yoshinaga Y."/>
            <person name="Zwiers L.-H."/>
            <person name="Turgeon B."/>
            <person name="Goodwin S."/>
            <person name="Spatafora J."/>
            <person name="Crous P."/>
            <person name="Grigoriev I."/>
        </authorList>
    </citation>
    <scope>NUCLEOTIDE SEQUENCE</scope>
    <source>
        <strain evidence="1">CBS 109.77</strain>
    </source>
</reference>
<accession>A0A6A6XMI0</accession>
<name>A0A6A6XMI0_9PLEO</name>
<keyword evidence="2" id="KW-1185">Reference proteome</keyword>
<dbReference type="AlphaFoldDB" id="A0A6A6XMI0"/>